<accession>A0ABQ6G865</accession>
<dbReference type="PANTHER" id="PTHR36440">
    <property type="entry name" value="PUTATIVE (AFU_ORTHOLOGUE AFUA_8G07350)-RELATED"/>
    <property type="match status" value="1"/>
</dbReference>
<proteinExistence type="predicted"/>
<organism evidence="2 3">
    <name type="scientific">Dictyobacter halimunensis</name>
    <dbReference type="NCBI Taxonomy" id="3026934"/>
    <lineage>
        <taxon>Bacteria</taxon>
        <taxon>Bacillati</taxon>
        <taxon>Chloroflexota</taxon>
        <taxon>Ktedonobacteria</taxon>
        <taxon>Ktedonobacterales</taxon>
        <taxon>Dictyobacteraceae</taxon>
        <taxon>Dictyobacter</taxon>
    </lineage>
</organism>
<dbReference type="Pfam" id="PF07883">
    <property type="entry name" value="Cupin_2"/>
    <property type="match status" value="1"/>
</dbReference>
<dbReference type="RefSeq" id="WP_338258310.1">
    <property type="nucleotide sequence ID" value="NZ_BSRI01000002.1"/>
</dbReference>
<comment type="caution">
    <text evidence="2">The sequence shown here is derived from an EMBL/GenBank/DDBJ whole genome shotgun (WGS) entry which is preliminary data.</text>
</comment>
<evidence type="ECO:0000313" key="3">
    <source>
        <dbReference type="Proteomes" id="UP001344906"/>
    </source>
</evidence>
<name>A0ABQ6G865_9CHLR</name>
<dbReference type="PANTHER" id="PTHR36440:SF1">
    <property type="entry name" value="PUTATIVE (AFU_ORTHOLOGUE AFUA_8G07350)-RELATED"/>
    <property type="match status" value="1"/>
</dbReference>
<gene>
    <name evidence="2" type="ORF">KDH_78520</name>
</gene>
<feature type="domain" description="Cupin type-2" evidence="1">
    <location>
        <begin position="40"/>
        <end position="107"/>
    </location>
</feature>
<evidence type="ECO:0000259" key="1">
    <source>
        <dbReference type="Pfam" id="PF07883"/>
    </source>
</evidence>
<evidence type="ECO:0000313" key="2">
    <source>
        <dbReference type="EMBL" id="GLV61035.1"/>
    </source>
</evidence>
<dbReference type="SUPFAM" id="SSF51182">
    <property type="entry name" value="RmlC-like cupins"/>
    <property type="match status" value="1"/>
</dbReference>
<dbReference type="Gene3D" id="2.60.120.10">
    <property type="entry name" value="Jelly Rolls"/>
    <property type="match status" value="1"/>
</dbReference>
<protein>
    <recommendedName>
        <fullName evidence="1">Cupin type-2 domain-containing protein</fullName>
    </recommendedName>
</protein>
<dbReference type="Proteomes" id="UP001344906">
    <property type="component" value="Unassembled WGS sequence"/>
</dbReference>
<dbReference type="InterPro" id="IPR011051">
    <property type="entry name" value="RmlC_Cupin_sf"/>
</dbReference>
<dbReference type="InterPro" id="IPR014710">
    <property type="entry name" value="RmlC-like_jellyroll"/>
</dbReference>
<reference evidence="2 3" key="1">
    <citation type="submission" date="2023-02" db="EMBL/GenBank/DDBJ databases">
        <title>Dictyobacter halimunensis sp. nov., a new member of the class Ktedonobacteria from forest soil in a geothermal area.</title>
        <authorList>
            <person name="Rachmania M.K."/>
            <person name="Ningsih F."/>
            <person name="Sakai Y."/>
            <person name="Yabe S."/>
            <person name="Yokota A."/>
            <person name="Sjamsuridzal W."/>
        </authorList>
    </citation>
    <scope>NUCLEOTIDE SEQUENCE [LARGE SCALE GENOMIC DNA]</scope>
    <source>
        <strain evidence="2 3">S3.2.2.5</strain>
    </source>
</reference>
<keyword evidence="3" id="KW-1185">Reference proteome</keyword>
<dbReference type="EMBL" id="BSRI01000002">
    <property type="protein sequence ID" value="GLV61035.1"/>
    <property type="molecule type" value="Genomic_DNA"/>
</dbReference>
<dbReference type="InterPro" id="IPR053146">
    <property type="entry name" value="QDO-like"/>
</dbReference>
<sequence>MDVTILKPGEGRVLSLGTIQMIIQEDGTHTRGTLAVAEFAVLPHAATPPLHIHHAHEEGFYVLEGELEFLTGTQTVRASQGTWVMVPIDTVHTFANPTDRPARFLNTFTPPLYIGYFEEMSRLLHTEGALSPRQIAELMAHYDTEVVS</sequence>
<dbReference type="InterPro" id="IPR013096">
    <property type="entry name" value="Cupin_2"/>
</dbReference>